<keyword evidence="3" id="KW-1185">Reference proteome</keyword>
<organism evidence="2 3">
    <name type="scientific">Flavobacterium jejuense</name>
    <dbReference type="NCBI Taxonomy" id="1544455"/>
    <lineage>
        <taxon>Bacteria</taxon>
        <taxon>Pseudomonadati</taxon>
        <taxon>Bacteroidota</taxon>
        <taxon>Flavobacteriia</taxon>
        <taxon>Flavobacteriales</taxon>
        <taxon>Flavobacteriaceae</taxon>
        <taxon>Flavobacterium</taxon>
    </lineage>
</organism>
<dbReference type="RefSeq" id="WP_140962324.1">
    <property type="nucleotide sequence ID" value="NZ_VEVQ02000005.1"/>
</dbReference>
<reference evidence="2" key="1">
    <citation type="submission" date="2019-05" db="EMBL/GenBank/DDBJ databases">
        <authorList>
            <person name="Lianzixin W."/>
        </authorList>
    </citation>
    <scope>NUCLEOTIDE SEQUENCE</scope>
    <source>
        <strain evidence="2">EC11</strain>
    </source>
</reference>
<dbReference type="Proteomes" id="UP000817854">
    <property type="component" value="Unassembled WGS sequence"/>
</dbReference>
<feature type="region of interest" description="Disordered" evidence="1">
    <location>
        <begin position="198"/>
        <end position="227"/>
    </location>
</feature>
<feature type="compositionally biased region" description="Basic and acidic residues" evidence="1">
    <location>
        <begin position="209"/>
        <end position="219"/>
    </location>
</feature>
<dbReference type="EMBL" id="VEVQ02000005">
    <property type="protein sequence ID" value="NHN25992.1"/>
    <property type="molecule type" value="Genomic_DNA"/>
</dbReference>
<evidence type="ECO:0000313" key="2">
    <source>
        <dbReference type="EMBL" id="NHN25992.1"/>
    </source>
</evidence>
<sequence length="280" mass="31188">MENSFKTVSFIYKAISFFIFFLSISTFSQDKTDVIVMLDGEEKKGQVVAINENVISFIYSNETLKYEIKKNEISKIIFASGRTQEFSKQPSDVKANPISNASDRKGKMAVVPFLIITNMDSVDKDAFSRQIQSDCSNIIKQESPMIDVIDVRIVNATLAKNNITVNDLQNMLPTELAEVLGVEYVVLGSYEIENTGTRTTGSSVSTYKSKKDDNRRKGTEINSGSSTTTDTFNSKITIDIYNDKGSSIYSAARKPFAAGLDKYHSTISYLIKRAPFGSKR</sequence>
<proteinExistence type="predicted"/>
<evidence type="ECO:0000256" key="1">
    <source>
        <dbReference type="SAM" id="MobiDB-lite"/>
    </source>
</evidence>
<reference evidence="2" key="2">
    <citation type="submission" date="2020-02" db="EMBL/GenBank/DDBJ databases">
        <title>Flavobacterium profundi sp. nov., isolated from a deep-sea seamount.</title>
        <authorList>
            <person name="Zhang D.-C."/>
        </authorList>
    </citation>
    <scope>NUCLEOTIDE SEQUENCE</scope>
    <source>
        <strain evidence="2">EC11</strain>
    </source>
</reference>
<comment type="caution">
    <text evidence="2">The sequence shown here is derived from an EMBL/GenBank/DDBJ whole genome shotgun (WGS) entry which is preliminary data.</text>
</comment>
<accession>A0ABX0IT39</accession>
<evidence type="ECO:0000313" key="3">
    <source>
        <dbReference type="Proteomes" id="UP000817854"/>
    </source>
</evidence>
<gene>
    <name evidence="2" type="ORF">FIA58_009930</name>
</gene>
<protein>
    <submittedName>
        <fullName evidence="2">Uncharacterized protein</fullName>
    </submittedName>
</protein>
<name>A0ABX0IT39_9FLAO</name>